<evidence type="ECO:0000313" key="6">
    <source>
        <dbReference type="Proteomes" id="UP001451571"/>
    </source>
</evidence>
<proteinExistence type="predicted"/>
<dbReference type="Gene3D" id="1.10.10.10">
    <property type="entry name" value="Winged helix-like DNA-binding domain superfamily/Winged helix DNA-binding domain"/>
    <property type="match status" value="1"/>
</dbReference>
<accession>A0ABZ3F231</accession>
<name>A0ABZ3F231_9FIRM</name>
<dbReference type="InterPro" id="IPR036388">
    <property type="entry name" value="WH-like_DNA-bd_sf"/>
</dbReference>
<keyword evidence="6" id="KW-1185">Reference proteome</keyword>
<dbReference type="PANTHER" id="PTHR44846:SF1">
    <property type="entry name" value="MANNOSYL-D-GLYCERATE TRANSPORT_METABOLISM SYSTEM REPRESSOR MNGR-RELATED"/>
    <property type="match status" value="1"/>
</dbReference>
<dbReference type="CDD" id="cd07377">
    <property type="entry name" value="WHTH_GntR"/>
    <property type="match status" value="1"/>
</dbReference>
<dbReference type="Proteomes" id="UP001451571">
    <property type="component" value="Chromosome"/>
</dbReference>
<dbReference type="EMBL" id="CP146256">
    <property type="protein sequence ID" value="XAH75524.1"/>
    <property type="molecule type" value="Genomic_DNA"/>
</dbReference>
<dbReference type="Pfam" id="PF00392">
    <property type="entry name" value="GntR"/>
    <property type="match status" value="1"/>
</dbReference>
<dbReference type="PRINTS" id="PR00035">
    <property type="entry name" value="HTHGNTR"/>
</dbReference>
<protein>
    <submittedName>
        <fullName evidence="5">GntR family transcriptional regulator</fullName>
    </submittedName>
</protein>
<evidence type="ECO:0000256" key="1">
    <source>
        <dbReference type="ARBA" id="ARBA00023015"/>
    </source>
</evidence>
<dbReference type="InterPro" id="IPR011663">
    <property type="entry name" value="UTRA"/>
</dbReference>
<dbReference type="Pfam" id="PF07702">
    <property type="entry name" value="UTRA"/>
    <property type="match status" value="1"/>
</dbReference>
<keyword evidence="3" id="KW-0804">Transcription</keyword>
<dbReference type="PANTHER" id="PTHR44846">
    <property type="entry name" value="MANNOSYL-D-GLYCERATE TRANSPORT/METABOLISM SYSTEM REPRESSOR MNGR-RELATED"/>
    <property type="match status" value="1"/>
</dbReference>
<keyword evidence="2" id="KW-0238">DNA-binding</keyword>
<sequence length="241" mass="28025">MELNKNIQQPLYQQLMVKIRDKIRSGEYKPGDKIPTEKDLSISYDVSRITVRRTIEELCNQGYLSKYQGKGTFVEAPKIYRKIEQNNNMSFTETCVANGRKPSSHILLCEITDMLPGQNEFFQMDESNRIYHIQRILSADDLPLIFEDVYIPQYRIPNFDVSRLENASLFQLLNQEYHIPKSTKGRSIIEIATATFEKATNLRIAVGEPVMLLESYIYDHDDKPLYISKENIVGSRYRLSI</sequence>
<evidence type="ECO:0000256" key="3">
    <source>
        <dbReference type="ARBA" id="ARBA00023163"/>
    </source>
</evidence>
<dbReference type="SUPFAM" id="SSF64288">
    <property type="entry name" value="Chorismate lyase-like"/>
    <property type="match status" value="1"/>
</dbReference>
<reference evidence="5 6" key="1">
    <citation type="submission" date="2024-02" db="EMBL/GenBank/DDBJ databases">
        <title>Bacterial strain from lacustrine sediment.</title>
        <authorList>
            <person name="Petit C."/>
            <person name="Fadhlaoui K."/>
        </authorList>
    </citation>
    <scope>NUCLEOTIDE SEQUENCE [LARGE SCALE GENOMIC DNA]</scope>
    <source>
        <strain evidence="5 6">IPX-CK</strain>
    </source>
</reference>
<gene>
    <name evidence="5" type="ORF">V6984_07130</name>
</gene>
<dbReference type="Gene3D" id="3.40.1410.10">
    <property type="entry name" value="Chorismate lyase-like"/>
    <property type="match status" value="1"/>
</dbReference>
<dbReference type="InterPro" id="IPR050679">
    <property type="entry name" value="Bact_HTH_transcr_reg"/>
</dbReference>
<keyword evidence="1" id="KW-0805">Transcription regulation</keyword>
<dbReference type="PROSITE" id="PS50949">
    <property type="entry name" value="HTH_GNTR"/>
    <property type="match status" value="1"/>
</dbReference>
<organism evidence="5 6">
    <name type="scientific">Kineothrix sedimenti</name>
    <dbReference type="NCBI Taxonomy" id="3123317"/>
    <lineage>
        <taxon>Bacteria</taxon>
        <taxon>Bacillati</taxon>
        <taxon>Bacillota</taxon>
        <taxon>Clostridia</taxon>
        <taxon>Lachnospirales</taxon>
        <taxon>Lachnospiraceae</taxon>
        <taxon>Kineothrix</taxon>
    </lineage>
</organism>
<dbReference type="InterPro" id="IPR000524">
    <property type="entry name" value="Tscrpt_reg_HTH_GntR"/>
</dbReference>
<dbReference type="SMART" id="SM00345">
    <property type="entry name" value="HTH_GNTR"/>
    <property type="match status" value="1"/>
</dbReference>
<dbReference type="InterPro" id="IPR028978">
    <property type="entry name" value="Chorismate_lyase_/UTRA_dom_sf"/>
</dbReference>
<dbReference type="RefSeq" id="WP_342759090.1">
    <property type="nucleotide sequence ID" value="NZ_CP146256.1"/>
</dbReference>
<dbReference type="SMART" id="SM00866">
    <property type="entry name" value="UTRA"/>
    <property type="match status" value="1"/>
</dbReference>
<evidence type="ECO:0000256" key="2">
    <source>
        <dbReference type="ARBA" id="ARBA00023125"/>
    </source>
</evidence>
<dbReference type="InterPro" id="IPR036390">
    <property type="entry name" value="WH_DNA-bd_sf"/>
</dbReference>
<dbReference type="SUPFAM" id="SSF46785">
    <property type="entry name" value="Winged helix' DNA-binding domain"/>
    <property type="match status" value="1"/>
</dbReference>
<feature type="domain" description="HTH gntR-type" evidence="4">
    <location>
        <begin position="9"/>
        <end position="77"/>
    </location>
</feature>
<evidence type="ECO:0000313" key="5">
    <source>
        <dbReference type="EMBL" id="XAH75524.1"/>
    </source>
</evidence>
<evidence type="ECO:0000259" key="4">
    <source>
        <dbReference type="PROSITE" id="PS50949"/>
    </source>
</evidence>